<comment type="caution">
    <text evidence="2">The sequence shown here is derived from an EMBL/GenBank/DDBJ whole genome shotgun (WGS) entry which is preliminary data.</text>
</comment>
<accession>A0A397H7I6</accession>
<dbReference type="OrthoDB" id="4499080at2759"/>
<evidence type="ECO:0000256" key="1">
    <source>
        <dbReference type="SAM" id="MobiDB-lite"/>
    </source>
</evidence>
<dbReference type="RefSeq" id="XP_026615609.1">
    <property type="nucleotide sequence ID" value="XM_026761969.1"/>
</dbReference>
<feature type="compositionally biased region" description="Polar residues" evidence="1">
    <location>
        <begin position="21"/>
        <end position="33"/>
    </location>
</feature>
<evidence type="ECO:0000313" key="3">
    <source>
        <dbReference type="Proteomes" id="UP000215305"/>
    </source>
</evidence>
<name>A0A397H7I6_ASPTH</name>
<sequence length="166" mass="17659">MSKEASATADEDPTPHPTIRLHSTNTNTNVAMTGYTATNPLDIHQYPPRRRSLLLSDSEISVLDLGPSLEFDGEEGTLRLREGKHSPRDCSRGSRAEDGKRGQGSLAVPGRQASVEESGGGGGAAVRIISSPLLSPLRTTKGNSVKVREWGSNADKGVEGKRLEEG</sequence>
<feature type="compositionally biased region" description="Basic and acidic residues" evidence="1">
    <location>
        <begin position="77"/>
        <end position="101"/>
    </location>
</feature>
<keyword evidence="3" id="KW-1185">Reference proteome</keyword>
<dbReference type="Proteomes" id="UP000215305">
    <property type="component" value="Unassembled WGS sequence"/>
</dbReference>
<feature type="region of interest" description="Disordered" evidence="1">
    <location>
        <begin position="77"/>
        <end position="166"/>
    </location>
</feature>
<organism evidence="2 3">
    <name type="scientific">Aspergillus thermomutatus</name>
    <name type="common">Neosartorya pseudofischeri</name>
    <dbReference type="NCBI Taxonomy" id="41047"/>
    <lineage>
        <taxon>Eukaryota</taxon>
        <taxon>Fungi</taxon>
        <taxon>Dikarya</taxon>
        <taxon>Ascomycota</taxon>
        <taxon>Pezizomycotina</taxon>
        <taxon>Eurotiomycetes</taxon>
        <taxon>Eurotiomycetidae</taxon>
        <taxon>Eurotiales</taxon>
        <taxon>Aspergillaceae</taxon>
        <taxon>Aspergillus</taxon>
        <taxon>Aspergillus subgen. Fumigati</taxon>
    </lineage>
</organism>
<evidence type="ECO:0000313" key="2">
    <source>
        <dbReference type="EMBL" id="RHZ58957.1"/>
    </source>
</evidence>
<proteinExistence type="predicted"/>
<dbReference type="GeneID" id="38130324"/>
<dbReference type="EMBL" id="NKHU02000064">
    <property type="protein sequence ID" value="RHZ58957.1"/>
    <property type="molecule type" value="Genomic_DNA"/>
</dbReference>
<feature type="region of interest" description="Disordered" evidence="1">
    <location>
        <begin position="1"/>
        <end position="33"/>
    </location>
</feature>
<dbReference type="AlphaFoldDB" id="A0A397H7I6"/>
<reference evidence="2" key="1">
    <citation type="submission" date="2018-08" db="EMBL/GenBank/DDBJ databases">
        <title>Draft genome sequence of azole-resistant Aspergillus thermomutatus (Neosartorya pseudofischeri) strain HMR AF 39, isolated from a human nasal aspirate.</title>
        <authorList>
            <person name="Parent-Michaud M."/>
            <person name="Dufresne P.J."/>
            <person name="Fournier E."/>
            <person name="Martineau C."/>
            <person name="Moreira S."/>
            <person name="Perkins V."/>
            <person name="De Repentigny L."/>
            <person name="Dufresne S.F."/>
        </authorList>
    </citation>
    <scope>NUCLEOTIDE SEQUENCE [LARGE SCALE GENOMIC DNA]</scope>
    <source>
        <strain evidence="2">HMR AF 39</strain>
    </source>
</reference>
<dbReference type="VEuPathDB" id="FungiDB:CDV56_108350"/>
<gene>
    <name evidence="2" type="ORF">CDV56_108350</name>
</gene>
<feature type="compositionally biased region" description="Basic and acidic residues" evidence="1">
    <location>
        <begin position="156"/>
        <end position="166"/>
    </location>
</feature>
<protein>
    <submittedName>
        <fullName evidence="2">Uncharacterized protein</fullName>
    </submittedName>
</protein>